<keyword evidence="2" id="KW-1185">Reference proteome</keyword>
<organism evidence="1 2">
    <name type="scientific">Jaapia argillacea MUCL 33604</name>
    <dbReference type="NCBI Taxonomy" id="933084"/>
    <lineage>
        <taxon>Eukaryota</taxon>
        <taxon>Fungi</taxon>
        <taxon>Dikarya</taxon>
        <taxon>Basidiomycota</taxon>
        <taxon>Agaricomycotina</taxon>
        <taxon>Agaricomycetes</taxon>
        <taxon>Agaricomycetidae</taxon>
        <taxon>Jaapiales</taxon>
        <taxon>Jaapiaceae</taxon>
        <taxon>Jaapia</taxon>
    </lineage>
</organism>
<accession>A0A067PKS4</accession>
<reference evidence="2" key="1">
    <citation type="journal article" date="2014" name="Proc. Natl. Acad. Sci. U.S.A.">
        <title>Extensive sampling of basidiomycete genomes demonstrates inadequacy of the white-rot/brown-rot paradigm for wood decay fungi.</title>
        <authorList>
            <person name="Riley R."/>
            <person name="Salamov A.A."/>
            <person name="Brown D.W."/>
            <person name="Nagy L.G."/>
            <person name="Floudas D."/>
            <person name="Held B.W."/>
            <person name="Levasseur A."/>
            <person name="Lombard V."/>
            <person name="Morin E."/>
            <person name="Otillar R."/>
            <person name="Lindquist E.A."/>
            <person name="Sun H."/>
            <person name="LaButti K.M."/>
            <person name="Schmutz J."/>
            <person name="Jabbour D."/>
            <person name="Luo H."/>
            <person name="Baker S.E."/>
            <person name="Pisabarro A.G."/>
            <person name="Walton J.D."/>
            <person name="Blanchette R.A."/>
            <person name="Henrissat B."/>
            <person name="Martin F."/>
            <person name="Cullen D."/>
            <person name="Hibbett D.S."/>
            <person name="Grigoriev I.V."/>
        </authorList>
    </citation>
    <scope>NUCLEOTIDE SEQUENCE [LARGE SCALE GENOMIC DNA]</scope>
    <source>
        <strain evidence="2">MUCL 33604</strain>
    </source>
</reference>
<proteinExistence type="predicted"/>
<dbReference type="EMBL" id="KL197746">
    <property type="protein sequence ID" value="KDQ51637.1"/>
    <property type="molecule type" value="Genomic_DNA"/>
</dbReference>
<evidence type="ECO:0000313" key="2">
    <source>
        <dbReference type="Proteomes" id="UP000027265"/>
    </source>
</evidence>
<sequence>MSWTYQSYPPLGYPASHVVNPPISSYSSLSNAVQDHPLASAPLHPLQVQAYQLPGSVGDVAGQYSRGSSSWIQGDLHVDSRAPPVSNYSALYGALQPPVPSSSTLKKAKSVKDFSCKPSRTSKSTRSSISEALHLDPVREYVSSSPSVLVSPCLNNGLWFVMKVSSSREAKKKATPQFSRSRTHPYIIQHNLPQPIRAEVQISSTPLIEEGRITFWNLLTHQEGVSLQDIETKTFCLDRAEDTVYDKRHSSMTAHYECPGYRHAPYSRLVRMCNRSRVTRLNLLENAGAMLLDFFGNHIKTHGKLRSGREEWDVKRLRTGRLMVIGFVLIGGSDWMLEAKLV</sequence>
<evidence type="ECO:0000313" key="1">
    <source>
        <dbReference type="EMBL" id="KDQ51637.1"/>
    </source>
</evidence>
<name>A0A067PKS4_9AGAM</name>
<dbReference type="InParanoid" id="A0A067PKS4"/>
<dbReference type="AlphaFoldDB" id="A0A067PKS4"/>
<gene>
    <name evidence="1" type="ORF">JAAARDRAFT_210949</name>
</gene>
<protein>
    <submittedName>
        <fullName evidence="1">Uncharacterized protein</fullName>
    </submittedName>
</protein>
<dbReference type="Proteomes" id="UP000027265">
    <property type="component" value="Unassembled WGS sequence"/>
</dbReference>
<dbReference type="HOGENOM" id="CLU_946854_0_0_1"/>